<dbReference type="Gene3D" id="3.40.50.300">
    <property type="entry name" value="P-loop containing nucleotide triphosphate hydrolases"/>
    <property type="match status" value="1"/>
</dbReference>
<dbReference type="GO" id="GO:0042802">
    <property type="term" value="F:identical protein binding"/>
    <property type="evidence" value="ECO:0007669"/>
    <property type="project" value="UniProtKB-ARBA"/>
</dbReference>
<dbReference type="GO" id="GO:0004715">
    <property type="term" value="F:non-membrane spanning protein tyrosine kinase activity"/>
    <property type="evidence" value="ECO:0007669"/>
    <property type="project" value="UniProtKB-EC"/>
</dbReference>
<protein>
    <recommendedName>
        <fullName evidence="2">non-specific protein-tyrosine kinase</fullName>
        <ecNumber evidence="2">2.7.10.2</ecNumber>
    </recommendedName>
</protein>
<name>A0A1L5FBB4_CLOKL</name>
<evidence type="ECO:0000313" key="11">
    <source>
        <dbReference type="Proteomes" id="UP000184604"/>
    </source>
</evidence>
<dbReference type="InterPro" id="IPR027417">
    <property type="entry name" value="P-loop_NTPase"/>
</dbReference>
<gene>
    <name evidence="10" type="ORF">BS101_16980</name>
</gene>
<evidence type="ECO:0000313" key="10">
    <source>
        <dbReference type="EMBL" id="APM40306.1"/>
    </source>
</evidence>
<keyword evidence="5" id="KW-0418">Kinase</keyword>
<evidence type="ECO:0000256" key="8">
    <source>
        <dbReference type="ARBA" id="ARBA00051245"/>
    </source>
</evidence>
<dbReference type="PANTHER" id="PTHR32309:SF13">
    <property type="entry name" value="FERRIC ENTEROBACTIN TRANSPORT PROTEIN FEPE"/>
    <property type="match status" value="1"/>
</dbReference>
<dbReference type="EC" id="2.7.10.2" evidence="2"/>
<dbReference type="InterPro" id="IPR005702">
    <property type="entry name" value="Wzc-like_C"/>
</dbReference>
<keyword evidence="4" id="KW-0547">Nucleotide-binding</keyword>
<dbReference type="EMBL" id="CP018335">
    <property type="protein sequence ID" value="APM40306.1"/>
    <property type="molecule type" value="Genomic_DNA"/>
</dbReference>
<sequence>MEKPNIVTVKDPKAPISEAYRTLRTNIQFSSFDKKIQTIMLTSSGPGEGKSTTCSNLAVVMAESGASTILVDCDQRKPRLHKIFFVSNDKGLSDVLVGKVEFEEAVKKTQIENLKLLTSGTIPPNPSELMASKKMENFLESLKDKFDYIIMDTPPVVAVTDAQLLSRYADGCILIAASSQVEREAAIRAKELLLKVNANILGVVLNKLEIKEKGYYGYYYQYYYGEDGKSSSSKKKNRERIRKK</sequence>
<dbReference type="SUPFAM" id="SSF52540">
    <property type="entry name" value="P-loop containing nucleoside triphosphate hydrolases"/>
    <property type="match status" value="1"/>
</dbReference>
<evidence type="ECO:0000256" key="4">
    <source>
        <dbReference type="ARBA" id="ARBA00022741"/>
    </source>
</evidence>
<evidence type="ECO:0000256" key="7">
    <source>
        <dbReference type="ARBA" id="ARBA00023137"/>
    </source>
</evidence>
<dbReference type="InterPro" id="IPR050445">
    <property type="entry name" value="Bact_polysacc_biosynth/exp"/>
</dbReference>
<evidence type="ECO:0000256" key="6">
    <source>
        <dbReference type="ARBA" id="ARBA00022840"/>
    </source>
</evidence>
<evidence type="ECO:0000259" key="9">
    <source>
        <dbReference type="Pfam" id="PF13614"/>
    </source>
</evidence>
<proteinExistence type="inferred from homology"/>
<comment type="catalytic activity">
    <reaction evidence="8">
        <text>L-tyrosyl-[protein] + ATP = O-phospho-L-tyrosyl-[protein] + ADP + H(+)</text>
        <dbReference type="Rhea" id="RHEA:10596"/>
        <dbReference type="Rhea" id="RHEA-COMP:10136"/>
        <dbReference type="Rhea" id="RHEA-COMP:20101"/>
        <dbReference type="ChEBI" id="CHEBI:15378"/>
        <dbReference type="ChEBI" id="CHEBI:30616"/>
        <dbReference type="ChEBI" id="CHEBI:46858"/>
        <dbReference type="ChEBI" id="CHEBI:61978"/>
        <dbReference type="ChEBI" id="CHEBI:456216"/>
        <dbReference type="EC" id="2.7.10.2"/>
    </reaction>
</comment>
<keyword evidence="6" id="KW-0067">ATP-binding</keyword>
<evidence type="ECO:0000256" key="5">
    <source>
        <dbReference type="ARBA" id="ARBA00022777"/>
    </source>
</evidence>
<dbReference type="GO" id="GO:0005524">
    <property type="term" value="F:ATP binding"/>
    <property type="evidence" value="ECO:0007669"/>
    <property type="project" value="UniProtKB-KW"/>
</dbReference>
<dbReference type="GO" id="GO:0005886">
    <property type="term" value="C:plasma membrane"/>
    <property type="evidence" value="ECO:0007669"/>
    <property type="project" value="UniProtKB-ARBA"/>
</dbReference>
<dbReference type="FunFam" id="3.40.50.300:FF:000527">
    <property type="entry name" value="Tyrosine-protein kinase etk"/>
    <property type="match status" value="1"/>
</dbReference>
<reference evidence="10 11" key="1">
    <citation type="submission" date="2016-12" db="EMBL/GenBank/DDBJ databases">
        <title>Complete genome sequence of Clostridium kluyveri JZZ isolated from the pit mud of a Chinese flavor liquor-making factory.</title>
        <authorList>
            <person name="Wang Y."/>
        </authorList>
    </citation>
    <scope>NUCLEOTIDE SEQUENCE [LARGE SCALE GENOMIC DNA]</scope>
    <source>
        <strain evidence="10 11">JZZ</strain>
    </source>
</reference>
<keyword evidence="3" id="KW-0808">Transferase</keyword>
<accession>A0A1L5FBB4</accession>
<dbReference type="Proteomes" id="UP000184604">
    <property type="component" value="Chromosome"/>
</dbReference>
<feature type="domain" description="AAA" evidence="9">
    <location>
        <begin position="38"/>
        <end position="166"/>
    </location>
</feature>
<evidence type="ECO:0000256" key="1">
    <source>
        <dbReference type="ARBA" id="ARBA00007316"/>
    </source>
</evidence>
<dbReference type="CDD" id="cd05387">
    <property type="entry name" value="BY-kinase"/>
    <property type="match status" value="1"/>
</dbReference>
<comment type="similarity">
    <text evidence="1">Belongs to the CpsD/CapB family.</text>
</comment>
<dbReference type="InterPro" id="IPR025669">
    <property type="entry name" value="AAA_dom"/>
</dbReference>
<evidence type="ECO:0000256" key="2">
    <source>
        <dbReference type="ARBA" id="ARBA00011903"/>
    </source>
</evidence>
<keyword evidence="7" id="KW-0829">Tyrosine-protein kinase</keyword>
<dbReference type="OrthoDB" id="9794577at2"/>
<dbReference type="NCBIfam" id="TIGR01007">
    <property type="entry name" value="eps_fam"/>
    <property type="match status" value="1"/>
</dbReference>
<dbReference type="Pfam" id="PF13614">
    <property type="entry name" value="AAA_31"/>
    <property type="match status" value="1"/>
</dbReference>
<organism evidence="10 11">
    <name type="scientific">Clostridium kluyveri</name>
    <dbReference type="NCBI Taxonomy" id="1534"/>
    <lineage>
        <taxon>Bacteria</taxon>
        <taxon>Bacillati</taxon>
        <taxon>Bacillota</taxon>
        <taxon>Clostridia</taxon>
        <taxon>Eubacteriales</taxon>
        <taxon>Clostridiaceae</taxon>
        <taxon>Clostridium</taxon>
    </lineage>
</organism>
<dbReference type="AlphaFoldDB" id="A0A1L5FBB4"/>
<evidence type="ECO:0000256" key="3">
    <source>
        <dbReference type="ARBA" id="ARBA00022679"/>
    </source>
</evidence>
<dbReference type="PANTHER" id="PTHR32309">
    <property type="entry name" value="TYROSINE-PROTEIN KINASE"/>
    <property type="match status" value="1"/>
</dbReference>
<dbReference type="RefSeq" id="WP_073539905.1">
    <property type="nucleotide sequence ID" value="NZ_CP018335.1"/>
</dbReference>